<protein>
    <submittedName>
        <fullName evidence="2">Uncharacterized protein</fullName>
    </submittedName>
</protein>
<organism evidence="2 3">
    <name type="scientific">Westerdykella ornata</name>
    <dbReference type="NCBI Taxonomy" id="318751"/>
    <lineage>
        <taxon>Eukaryota</taxon>
        <taxon>Fungi</taxon>
        <taxon>Dikarya</taxon>
        <taxon>Ascomycota</taxon>
        <taxon>Pezizomycotina</taxon>
        <taxon>Dothideomycetes</taxon>
        <taxon>Pleosporomycetidae</taxon>
        <taxon>Pleosporales</taxon>
        <taxon>Sporormiaceae</taxon>
        <taxon>Westerdykella</taxon>
    </lineage>
</organism>
<dbReference type="Proteomes" id="UP000800097">
    <property type="component" value="Unassembled WGS sequence"/>
</dbReference>
<name>A0A6A6JM34_WESOR</name>
<evidence type="ECO:0000313" key="2">
    <source>
        <dbReference type="EMBL" id="KAF2277730.1"/>
    </source>
</evidence>
<dbReference type="RefSeq" id="XP_033655269.1">
    <property type="nucleotide sequence ID" value="XM_033800783.1"/>
</dbReference>
<feature type="compositionally biased region" description="Basic residues" evidence="1">
    <location>
        <begin position="315"/>
        <end position="324"/>
    </location>
</feature>
<evidence type="ECO:0000313" key="3">
    <source>
        <dbReference type="Proteomes" id="UP000800097"/>
    </source>
</evidence>
<proteinExistence type="predicted"/>
<evidence type="ECO:0000256" key="1">
    <source>
        <dbReference type="SAM" id="MobiDB-lite"/>
    </source>
</evidence>
<dbReference type="GeneID" id="54553958"/>
<accession>A0A6A6JM34</accession>
<sequence>MQSLFVVRLPTNAESVAALPGDLIDVIHDYAFVIDIPKNFKYEKKSGLNIAAGADVAEMVKFKVAWSSNKTKIVAAKSARKVELKDSEDFFYNQVLQNQKARERLNQWISEALSAKGAVIRQSLRRKPRIWLLKGLYTFEDATSTVKINASLGVDAGISSLLVLAVGGPPIGPEVGILVDRSVQSTLPMAGELVWAAQWQLLDLEDLRYGEDIPESNTHESEPPNQPVPRYLVPRSTKLHGDRFSRGVLLNAGDGEKLVFLALGKEFLDEKDVPRLAETMGVSEAAKLVERDNEQEKAEAQEFLRITNEMSRGRPLQKRKRKRLPKDQGREQAALRAEQRVIEEFHQACEYLLVVLEERDAASKSFSERIMRPATLS</sequence>
<keyword evidence="3" id="KW-1185">Reference proteome</keyword>
<dbReference type="AlphaFoldDB" id="A0A6A6JM34"/>
<reference evidence="2" key="1">
    <citation type="journal article" date="2020" name="Stud. Mycol.">
        <title>101 Dothideomycetes genomes: a test case for predicting lifestyles and emergence of pathogens.</title>
        <authorList>
            <person name="Haridas S."/>
            <person name="Albert R."/>
            <person name="Binder M."/>
            <person name="Bloem J."/>
            <person name="Labutti K."/>
            <person name="Salamov A."/>
            <person name="Andreopoulos B."/>
            <person name="Baker S."/>
            <person name="Barry K."/>
            <person name="Bills G."/>
            <person name="Bluhm B."/>
            <person name="Cannon C."/>
            <person name="Castanera R."/>
            <person name="Culley D."/>
            <person name="Daum C."/>
            <person name="Ezra D."/>
            <person name="Gonzalez J."/>
            <person name="Henrissat B."/>
            <person name="Kuo A."/>
            <person name="Liang C."/>
            <person name="Lipzen A."/>
            <person name="Lutzoni F."/>
            <person name="Magnuson J."/>
            <person name="Mondo S."/>
            <person name="Nolan M."/>
            <person name="Ohm R."/>
            <person name="Pangilinan J."/>
            <person name="Park H.-J."/>
            <person name="Ramirez L."/>
            <person name="Alfaro M."/>
            <person name="Sun H."/>
            <person name="Tritt A."/>
            <person name="Yoshinaga Y."/>
            <person name="Zwiers L.-H."/>
            <person name="Turgeon B."/>
            <person name="Goodwin S."/>
            <person name="Spatafora J."/>
            <person name="Crous P."/>
            <person name="Grigoriev I."/>
        </authorList>
    </citation>
    <scope>NUCLEOTIDE SEQUENCE</scope>
    <source>
        <strain evidence="2">CBS 379.55</strain>
    </source>
</reference>
<feature type="region of interest" description="Disordered" evidence="1">
    <location>
        <begin position="309"/>
        <end position="332"/>
    </location>
</feature>
<dbReference type="EMBL" id="ML986489">
    <property type="protein sequence ID" value="KAF2277730.1"/>
    <property type="molecule type" value="Genomic_DNA"/>
</dbReference>
<gene>
    <name evidence="2" type="ORF">EI97DRAFT_456981</name>
</gene>
<dbReference type="OrthoDB" id="3945582at2759"/>